<dbReference type="InterPro" id="IPR013096">
    <property type="entry name" value="Cupin_2"/>
</dbReference>
<gene>
    <name evidence="3" type="ORF">GCU69_06930</name>
</gene>
<dbReference type="EMBL" id="WHPN01000159">
    <property type="protein sequence ID" value="KAF4409865.1"/>
    <property type="molecule type" value="Genomic_DNA"/>
</dbReference>
<protein>
    <submittedName>
        <fullName evidence="3">Cupin domain-containing protein</fullName>
    </submittedName>
</protein>
<dbReference type="PANTHER" id="PTHR38599">
    <property type="entry name" value="CUPIN DOMAIN PROTEIN (AFU_ORTHOLOGUE AFUA_3G13620)"/>
    <property type="match status" value="1"/>
</dbReference>
<evidence type="ECO:0000259" key="2">
    <source>
        <dbReference type="Pfam" id="PF07883"/>
    </source>
</evidence>
<organism evidence="3 4">
    <name type="scientific">Streptomyces lycii</name>
    <dbReference type="NCBI Taxonomy" id="2654337"/>
    <lineage>
        <taxon>Bacteria</taxon>
        <taxon>Bacillati</taxon>
        <taxon>Actinomycetota</taxon>
        <taxon>Actinomycetes</taxon>
        <taxon>Kitasatosporales</taxon>
        <taxon>Streptomycetaceae</taxon>
        <taxon>Streptomyces</taxon>
    </lineage>
</organism>
<sequence>MTLAGLALLPGSAGATPGRGVTSTELAEGTSERTVQVRNKGATDVKMREITIAPGGTTGWHQHPGRLIAVVKSGTLTRTFSDCTTEVSRAGDTLVEEADQVHTGHNHGSEPVVLYVTYVLPAGAPTSHDE</sequence>
<proteinExistence type="predicted"/>
<dbReference type="InterPro" id="IPR011051">
    <property type="entry name" value="RmlC_Cupin_sf"/>
</dbReference>
<dbReference type="Gene3D" id="2.60.120.10">
    <property type="entry name" value="Jelly Rolls"/>
    <property type="match status" value="1"/>
</dbReference>
<feature type="domain" description="Cupin type-2" evidence="2">
    <location>
        <begin position="50"/>
        <end position="118"/>
    </location>
</feature>
<dbReference type="Pfam" id="PF07883">
    <property type="entry name" value="Cupin_2"/>
    <property type="match status" value="1"/>
</dbReference>
<dbReference type="PANTHER" id="PTHR38599:SF1">
    <property type="entry name" value="CUPIN DOMAIN PROTEIN (AFU_ORTHOLOGUE AFUA_3G13620)"/>
    <property type="match status" value="1"/>
</dbReference>
<keyword evidence="4" id="KW-1185">Reference proteome</keyword>
<evidence type="ECO:0000313" key="3">
    <source>
        <dbReference type="EMBL" id="KAF4409865.1"/>
    </source>
</evidence>
<reference evidence="3 4" key="1">
    <citation type="submission" date="2019-10" db="EMBL/GenBank/DDBJ databases">
        <title>Streptomyces tenebrisbrunneis sp.nov., an endogenous actinomycete isolated from of Lycium ruthenicum.</title>
        <authorList>
            <person name="Ma L."/>
        </authorList>
    </citation>
    <scope>NUCLEOTIDE SEQUENCE [LARGE SCALE GENOMIC DNA]</scope>
    <source>
        <strain evidence="3 4">TRM 66187</strain>
    </source>
</reference>
<evidence type="ECO:0000256" key="1">
    <source>
        <dbReference type="SAM" id="MobiDB-lite"/>
    </source>
</evidence>
<feature type="compositionally biased region" description="Low complexity" evidence="1">
    <location>
        <begin position="1"/>
        <end position="18"/>
    </location>
</feature>
<feature type="non-terminal residue" evidence="3">
    <location>
        <position position="130"/>
    </location>
</feature>
<comment type="caution">
    <text evidence="3">The sequence shown here is derived from an EMBL/GenBank/DDBJ whole genome shotgun (WGS) entry which is preliminary data.</text>
</comment>
<dbReference type="Proteomes" id="UP000621266">
    <property type="component" value="Unassembled WGS sequence"/>
</dbReference>
<dbReference type="SUPFAM" id="SSF51182">
    <property type="entry name" value="RmlC-like cupins"/>
    <property type="match status" value="1"/>
</dbReference>
<accession>A0ABQ7FN80</accession>
<evidence type="ECO:0000313" key="4">
    <source>
        <dbReference type="Proteomes" id="UP000621266"/>
    </source>
</evidence>
<name>A0ABQ7FN80_9ACTN</name>
<feature type="region of interest" description="Disordered" evidence="1">
    <location>
        <begin position="1"/>
        <end position="36"/>
    </location>
</feature>
<dbReference type="InterPro" id="IPR014710">
    <property type="entry name" value="RmlC-like_jellyroll"/>
</dbReference>